<name>A0ABW0U8N6_9BACI</name>
<dbReference type="EMBL" id="JBHSPF010000058">
    <property type="protein sequence ID" value="MFC5629318.1"/>
    <property type="molecule type" value="Genomic_DNA"/>
</dbReference>
<dbReference type="InterPro" id="IPR000620">
    <property type="entry name" value="EamA_dom"/>
</dbReference>
<comment type="similarity">
    <text evidence="2">Belongs to the EamA transporter family.</text>
</comment>
<evidence type="ECO:0000256" key="4">
    <source>
        <dbReference type="ARBA" id="ARBA00022692"/>
    </source>
</evidence>
<feature type="transmembrane region" description="Helical" evidence="7">
    <location>
        <begin position="66"/>
        <end position="87"/>
    </location>
</feature>
<evidence type="ECO:0000256" key="7">
    <source>
        <dbReference type="SAM" id="Phobius"/>
    </source>
</evidence>
<feature type="transmembrane region" description="Helical" evidence="7">
    <location>
        <begin position="27"/>
        <end position="45"/>
    </location>
</feature>
<evidence type="ECO:0000256" key="6">
    <source>
        <dbReference type="ARBA" id="ARBA00023136"/>
    </source>
</evidence>
<dbReference type="PANTHER" id="PTHR42920:SF11">
    <property type="entry name" value="INNER MEMBRANE PROTEIN YTFF"/>
    <property type="match status" value="1"/>
</dbReference>
<dbReference type="Pfam" id="PF00892">
    <property type="entry name" value="EamA"/>
    <property type="match status" value="2"/>
</dbReference>
<dbReference type="RefSeq" id="WP_270897621.1">
    <property type="nucleotide sequence ID" value="NZ_JBHSPF010000058.1"/>
</dbReference>
<keyword evidence="6 7" id="KW-0472">Membrane</keyword>
<evidence type="ECO:0000256" key="2">
    <source>
        <dbReference type="ARBA" id="ARBA00007362"/>
    </source>
</evidence>
<feature type="transmembrane region" description="Helical" evidence="7">
    <location>
        <begin position="214"/>
        <end position="233"/>
    </location>
</feature>
<feature type="transmembrane region" description="Helical" evidence="7">
    <location>
        <begin position="119"/>
        <end position="136"/>
    </location>
</feature>
<comment type="subcellular location">
    <subcellularLocation>
        <location evidence="1">Cell membrane</location>
        <topology evidence="1">Multi-pass membrane protein</topology>
    </subcellularLocation>
</comment>
<keyword evidence="3" id="KW-1003">Cell membrane</keyword>
<evidence type="ECO:0000313" key="9">
    <source>
        <dbReference type="EMBL" id="MFC5629318.1"/>
    </source>
</evidence>
<dbReference type="InterPro" id="IPR051258">
    <property type="entry name" value="Diverse_Substrate_Transporter"/>
</dbReference>
<dbReference type="SUPFAM" id="SSF103481">
    <property type="entry name" value="Multidrug resistance efflux transporter EmrE"/>
    <property type="match status" value="2"/>
</dbReference>
<feature type="domain" description="EamA" evidence="8">
    <location>
        <begin position="150"/>
        <end position="287"/>
    </location>
</feature>
<evidence type="ECO:0000256" key="3">
    <source>
        <dbReference type="ARBA" id="ARBA00022475"/>
    </source>
</evidence>
<dbReference type="Gene3D" id="1.10.3730.20">
    <property type="match status" value="1"/>
</dbReference>
<accession>A0ABW0U8N6</accession>
<organism evidence="9 10">
    <name type="scientific">Aliibacillus thermotolerans</name>
    <dbReference type="NCBI Taxonomy" id="1834418"/>
    <lineage>
        <taxon>Bacteria</taxon>
        <taxon>Bacillati</taxon>
        <taxon>Bacillota</taxon>
        <taxon>Bacilli</taxon>
        <taxon>Bacillales</taxon>
        <taxon>Bacillaceae</taxon>
        <taxon>Aliibacillus</taxon>
    </lineage>
</organism>
<evidence type="ECO:0000259" key="8">
    <source>
        <dbReference type="Pfam" id="PF00892"/>
    </source>
</evidence>
<feature type="transmembrane region" description="Helical" evidence="7">
    <location>
        <begin position="270"/>
        <end position="287"/>
    </location>
</feature>
<feature type="transmembrane region" description="Helical" evidence="7">
    <location>
        <begin position="245"/>
        <end position="264"/>
    </location>
</feature>
<keyword evidence="10" id="KW-1185">Reference proteome</keyword>
<feature type="transmembrane region" description="Helical" evidence="7">
    <location>
        <begin position="148"/>
        <end position="168"/>
    </location>
</feature>
<feature type="transmembrane region" description="Helical" evidence="7">
    <location>
        <begin position="93"/>
        <end position="112"/>
    </location>
</feature>
<comment type="caution">
    <text evidence="9">The sequence shown here is derived from an EMBL/GenBank/DDBJ whole genome shotgun (WGS) entry which is preliminary data.</text>
</comment>
<feature type="domain" description="EamA" evidence="8">
    <location>
        <begin position="2"/>
        <end position="135"/>
    </location>
</feature>
<reference evidence="10" key="1">
    <citation type="journal article" date="2019" name="Int. J. Syst. Evol. Microbiol.">
        <title>The Global Catalogue of Microorganisms (GCM) 10K type strain sequencing project: providing services to taxonomists for standard genome sequencing and annotation.</title>
        <authorList>
            <consortium name="The Broad Institute Genomics Platform"/>
            <consortium name="The Broad Institute Genome Sequencing Center for Infectious Disease"/>
            <person name="Wu L."/>
            <person name="Ma J."/>
        </authorList>
    </citation>
    <scope>NUCLEOTIDE SEQUENCE [LARGE SCALE GENOMIC DNA]</scope>
    <source>
        <strain evidence="10">CGMCC 1.15790</strain>
    </source>
</reference>
<dbReference type="PANTHER" id="PTHR42920">
    <property type="entry name" value="OS03G0707200 PROTEIN-RELATED"/>
    <property type="match status" value="1"/>
</dbReference>
<sequence length="306" mass="33935">MKAYIFLVITALIYASNILVGKAINELPPYTIAFFRVFTAFLIMLPIGWKQAMQHRDVFKKEWKPLLALALTGVAFFNTFIYAALQFTSATNVSIMEAAIPVVTIVFSMLFLKERLYGVQWLGVILSVVGALWVITEGSWQVIRNLAFNIGDIIMIGAIITWVLYSILVKFHMHKFPVYGSLLVMLIIANIALFPIALIEWITGGFPPVFETEHMLGLIHLGIFPSVIALILWNKGVEAVGPSQASIFLNFIPVFTMIGAVLLLGESIGFAQIVGAVVVIAGVLLTTRREAKETRKWAERKSTVSS</sequence>
<dbReference type="Proteomes" id="UP001596143">
    <property type="component" value="Unassembled WGS sequence"/>
</dbReference>
<dbReference type="InterPro" id="IPR037185">
    <property type="entry name" value="EmrE-like"/>
</dbReference>
<keyword evidence="4 7" id="KW-0812">Transmembrane</keyword>
<proteinExistence type="inferred from homology"/>
<gene>
    <name evidence="9" type="ORF">ACFPTR_10680</name>
</gene>
<keyword evidence="5 7" id="KW-1133">Transmembrane helix</keyword>
<feature type="transmembrane region" description="Helical" evidence="7">
    <location>
        <begin position="180"/>
        <end position="202"/>
    </location>
</feature>
<evidence type="ECO:0000313" key="10">
    <source>
        <dbReference type="Proteomes" id="UP001596143"/>
    </source>
</evidence>
<evidence type="ECO:0000256" key="5">
    <source>
        <dbReference type="ARBA" id="ARBA00022989"/>
    </source>
</evidence>
<protein>
    <submittedName>
        <fullName evidence="9">DMT family transporter</fullName>
    </submittedName>
</protein>
<evidence type="ECO:0000256" key="1">
    <source>
        <dbReference type="ARBA" id="ARBA00004651"/>
    </source>
</evidence>